<dbReference type="STRING" id="235985.SAMN05414137_10653"/>
<feature type="signal peptide" evidence="1">
    <location>
        <begin position="1"/>
        <end position="31"/>
    </location>
</feature>
<feature type="chain" id="PRO_5010220246" evidence="1">
    <location>
        <begin position="32"/>
        <end position="537"/>
    </location>
</feature>
<dbReference type="SMART" id="SM00458">
    <property type="entry name" value="RICIN"/>
    <property type="match status" value="1"/>
</dbReference>
<dbReference type="eggNOG" id="COG3179">
    <property type="taxonomic scope" value="Bacteria"/>
</dbReference>
<dbReference type="PROSITE" id="PS50231">
    <property type="entry name" value="RICIN_B_LECTIN"/>
    <property type="match status" value="1"/>
</dbReference>
<keyword evidence="3" id="KW-0378">Hydrolase</keyword>
<dbReference type="Gene3D" id="3.40.50.1820">
    <property type="entry name" value="alpha/beta hydrolase"/>
    <property type="match status" value="1"/>
</dbReference>
<dbReference type="Pfam" id="PF00756">
    <property type="entry name" value="Esterase"/>
    <property type="match status" value="1"/>
</dbReference>
<dbReference type="RefSeq" id="WP_083555165.1">
    <property type="nucleotide sequence ID" value="NZ_BBPN01000012.1"/>
</dbReference>
<dbReference type="PANTHER" id="PTHR48098:SF1">
    <property type="entry name" value="DIACYLGLYCEROL ACYLTRANSFERASE_MYCOLYLTRANSFERASE AG85A"/>
    <property type="match status" value="1"/>
</dbReference>
<keyword evidence="4" id="KW-1185">Reference proteome</keyword>
<accession>A0A1H7MTT0</accession>
<dbReference type="InterPro" id="IPR050583">
    <property type="entry name" value="Mycobacterial_A85_antigen"/>
</dbReference>
<protein>
    <submittedName>
        <fullName evidence="3">S-formylglutathione hydrolase FrmB</fullName>
    </submittedName>
</protein>
<feature type="domain" description="Ricin B lectin" evidence="2">
    <location>
        <begin position="409"/>
        <end position="533"/>
    </location>
</feature>
<proteinExistence type="predicted"/>
<dbReference type="AlphaFoldDB" id="A0A1H7MTT0"/>
<dbReference type="SUPFAM" id="SSF53474">
    <property type="entry name" value="alpha/beta-Hydrolases"/>
    <property type="match status" value="1"/>
</dbReference>
<evidence type="ECO:0000256" key="1">
    <source>
        <dbReference type="SAM" id="SignalP"/>
    </source>
</evidence>
<dbReference type="InterPro" id="IPR035992">
    <property type="entry name" value="Ricin_B-like_lectins"/>
</dbReference>
<reference evidence="4" key="1">
    <citation type="submission" date="2016-10" db="EMBL/GenBank/DDBJ databases">
        <authorList>
            <person name="Varghese N."/>
        </authorList>
    </citation>
    <scope>NUCLEOTIDE SEQUENCE [LARGE SCALE GENOMIC DNA]</scope>
    <source>
        <strain evidence="4">DSM 45096 / BCRC 16803 / CGMCC 4.1857 / CIP 109030 / JCM 12277 / KCTC 19219 / NBRC 100920 / 33214</strain>
    </source>
</reference>
<dbReference type="EMBL" id="FOAZ01000006">
    <property type="protein sequence ID" value="SEL14459.1"/>
    <property type="molecule type" value="Genomic_DNA"/>
</dbReference>
<evidence type="ECO:0000313" key="4">
    <source>
        <dbReference type="Proteomes" id="UP000183015"/>
    </source>
</evidence>
<sequence length="537" mass="56837">MKHRLAAALAAFVTALATVTGTFLTATTAHADTSAGAPVLADGFGLTQVSDPSLVDNPYIPADTPTDFRITVDSAQVANAPGTVGHHIRIVLPSDYYSNPGKRYPVLYLLNGSPGDPCDYFDASFYGQSNMPKFDGIKNSSGMIIVMPDGGARSWYTNWLMQNTEAGAQNWENFEIDQVVPFIDANLRTVADRAHRGIAGISMGGFGALHLAQLHPDMFSQVASLSGEDDLSRNEMIFREVMVASMTNQDTQVPAALIDLLAPGQRAWSACHPVSDPYAPSVSNTDAMYGTPYPFSVVTPPFNDSLWTAADPTENASAFSGMNVSLYVGNGKSLPDNDEFWLESESQHFDAALVNAGQHPYFVDFGGGAGWGSCDGGHDHTCWDQDLFDLLPRMQAAFAGAPAAPVTSVGQVTVANQGLCLDVRNGAFLDNMPVQVYGCNGTVPQSWTVGYGNTVRAMGKCLDVSGGGIADGTGVDLYACNGTGAQNWVPQADGTLLNPQSGRCLSDANWGGAGTQTVIWDCGSGTDQQWTLPKATA</sequence>
<dbReference type="PANTHER" id="PTHR48098">
    <property type="entry name" value="ENTEROCHELIN ESTERASE-RELATED"/>
    <property type="match status" value="1"/>
</dbReference>
<dbReference type="Pfam" id="PF00652">
    <property type="entry name" value="Ricin_B_lectin"/>
    <property type="match status" value="1"/>
</dbReference>
<dbReference type="SUPFAM" id="SSF50370">
    <property type="entry name" value="Ricin B-like lectins"/>
    <property type="match status" value="1"/>
</dbReference>
<keyword evidence="1" id="KW-0732">Signal</keyword>
<dbReference type="Gene3D" id="2.80.10.50">
    <property type="match status" value="1"/>
</dbReference>
<dbReference type="InterPro" id="IPR000801">
    <property type="entry name" value="Esterase-like"/>
</dbReference>
<dbReference type="CDD" id="cd23451">
    <property type="entry name" value="beta-trefoil_Ricin_laminarinase"/>
    <property type="match status" value="1"/>
</dbReference>
<evidence type="ECO:0000259" key="2">
    <source>
        <dbReference type="SMART" id="SM00458"/>
    </source>
</evidence>
<dbReference type="eggNOG" id="COG0627">
    <property type="taxonomic scope" value="Bacteria"/>
</dbReference>
<gene>
    <name evidence="3" type="ORF">SAMN05414137_10653</name>
</gene>
<dbReference type="InterPro" id="IPR000772">
    <property type="entry name" value="Ricin_B_lectin"/>
</dbReference>
<evidence type="ECO:0000313" key="3">
    <source>
        <dbReference type="EMBL" id="SEL14459.1"/>
    </source>
</evidence>
<dbReference type="GO" id="GO:0016787">
    <property type="term" value="F:hydrolase activity"/>
    <property type="evidence" value="ECO:0007669"/>
    <property type="project" value="UniProtKB-KW"/>
</dbReference>
<dbReference type="GO" id="GO:0016747">
    <property type="term" value="F:acyltransferase activity, transferring groups other than amino-acyl groups"/>
    <property type="evidence" value="ECO:0007669"/>
    <property type="project" value="TreeGrafter"/>
</dbReference>
<dbReference type="InterPro" id="IPR029058">
    <property type="entry name" value="AB_hydrolase_fold"/>
</dbReference>
<name>A0A1H7MTT0_STRJI</name>
<organism evidence="3 4">
    <name type="scientific">Streptacidiphilus jiangxiensis</name>
    <dbReference type="NCBI Taxonomy" id="235985"/>
    <lineage>
        <taxon>Bacteria</taxon>
        <taxon>Bacillati</taxon>
        <taxon>Actinomycetota</taxon>
        <taxon>Actinomycetes</taxon>
        <taxon>Kitasatosporales</taxon>
        <taxon>Streptomycetaceae</taxon>
        <taxon>Streptacidiphilus</taxon>
    </lineage>
</organism>
<dbReference type="Proteomes" id="UP000183015">
    <property type="component" value="Unassembled WGS sequence"/>
</dbReference>